<dbReference type="FunCoup" id="A5DNY6">
    <property type="interactions" value="524"/>
</dbReference>
<keyword evidence="17" id="KW-1185">Reference proteome</keyword>
<dbReference type="InterPro" id="IPR032190">
    <property type="entry name" value="NPC1_N"/>
</dbReference>
<feature type="signal peptide" evidence="14">
    <location>
        <begin position="1"/>
        <end position="17"/>
    </location>
</feature>
<feature type="chain" id="PRO_5002681159" description="SSD domain-containing protein" evidence="14">
    <location>
        <begin position="18"/>
        <end position="1248"/>
    </location>
</feature>
<keyword evidence="10" id="KW-1015">Disulfide bond</keyword>
<feature type="transmembrane region" description="Helical" evidence="13">
    <location>
        <begin position="613"/>
        <end position="637"/>
    </location>
</feature>
<dbReference type="KEGG" id="pgu:PGUG_04987"/>
<dbReference type="InterPro" id="IPR000731">
    <property type="entry name" value="SSD"/>
</dbReference>
<feature type="transmembrane region" description="Helical" evidence="13">
    <location>
        <begin position="804"/>
        <end position="825"/>
    </location>
</feature>
<keyword evidence="5 14" id="KW-0732">Signal</keyword>
<feature type="compositionally biased region" description="Polar residues" evidence="12">
    <location>
        <begin position="1228"/>
        <end position="1237"/>
    </location>
</feature>
<dbReference type="Pfam" id="PF12349">
    <property type="entry name" value="Sterol-sensing"/>
    <property type="match status" value="1"/>
</dbReference>
<feature type="region of interest" description="Disordered" evidence="12">
    <location>
        <begin position="1228"/>
        <end position="1248"/>
    </location>
</feature>
<feature type="transmembrane region" description="Helical" evidence="13">
    <location>
        <begin position="845"/>
        <end position="862"/>
    </location>
</feature>
<evidence type="ECO:0000256" key="6">
    <source>
        <dbReference type="ARBA" id="ARBA00022989"/>
    </source>
</evidence>
<evidence type="ECO:0000256" key="2">
    <source>
        <dbReference type="ARBA" id="ARBA00005585"/>
    </source>
</evidence>
<evidence type="ECO:0000256" key="14">
    <source>
        <dbReference type="SAM" id="SignalP"/>
    </source>
</evidence>
<dbReference type="GO" id="GO:0012505">
    <property type="term" value="C:endomembrane system"/>
    <property type="evidence" value="ECO:0007669"/>
    <property type="project" value="UniProtKB-SubCell"/>
</dbReference>
<dbReference type="GO" id="GO:0000329">
    <property type="term" value="C:fungal-type vacuole membrane"/>
    <property type="evidence" value="ECO:0007669"/>
    <property type="project" value="EnsemblFungi"/>
</dbReference>
<keyword evidence="6 13" id="KW-1133">Transmembrane helix</keyword>
<gene>
    <name evidence="16" type="ORF">PGUG_04987</name>
</gene>
<organism evidence="16 17">
    <name type="scientific">Meyerozyma guilliermondii (strain ATCC 6260 / CBS 566 / DSM 6381 / JCM 1539 / NBRC 10279 / NRRL Y-324)</name>
    <name type="common">Yeast</name>
    <name type="synonym">Candida guilliermondii</name>
    <dbReference type="NCBI Taxonomy" id="294746"/>
    <lineage>
        <taxon>Eukaryota</taxon>
        <taxon>Fungi</taxon>
        <taxon>Dikarya</taxon>
        <taxon>Ascomycota</taxon>
        <taxon>Saccharomycotina</taxon>
        <taxon>Pichiomycetes</taxon>
        <taxon>Debaryomycetaceae</taxon>
        <taxon>Meyerozyma</taxon>
    </lineage>
</organism>
<dbReference type="Proteomes" id="UP000001997">
    <property type="component" value="Unassembled WGS sequence"/>
</dbReference>
<keyword evidence="3" id="KW-0813">Transport</keyword>
<feature type="transmembrane region" description="Helical" evidence="13">
    <location>
        <begin position="263"/>
        <end position="286"/>
    </location>
</feature>
<dbReference type="InterPro" id="IPR053958">
    <property type="entry name" value="HMGCR/SNAP/NPC1-like_SSD"/>
</dbReference>
<feature type="transmembrane region" description="Helical" evidence="13">
    <location>
        <begin position="1200"/>
        <end position="1220"/>
    </location>
</feature>
<dbReference type="GO" id="GO:0032934">
    <property type="term" value="F:sterol binding"/>
    <property type="evidence" value="ECO:0007669"/>
    <property type="project" value="EnsemblFungi"/>
</dbReference>
<evidence type="ECO:0000259" key="15">
    <source>
        <dbReference type="PROSITE" id="PS50156"/>
    </source>
</evidence>
<keyword evidence="11" id="KW-0325">Glycoprotein</keyword>
<feature type="transmembrane region" description="Helical" evidence="13">
    <location>
        <begin position="687"/>
        <end position="708"/>
    </location>
</feature>
<name>A5DNY6_PICGU</name>
<accession>A5DNY6</accession>
<dbReference type="EMBL" id="CH408160">
    <property type="protein sequence ID" value="EDK40889.2"/>
    <property type="molecule type" value="Genomic_DNA"/>
</dbReference>
<evidence type="ECO:0000256" key="7">
    <source>
        <dbReference type="ARBA" id="ARBA00023055"/>
    </source>
</evidence>
<feature type="transmembrane region" description="Helical" evidence="13">
    <location>
        <begin position="1060"/>
        <end position="1082"/>
    </location>
</feature>
<dbReference type="InParanoid" id="A5DNY6"/>
<dbReference type="GO" id="GO:0006665">
    <property type="term" value="P:sphingolipid metabolic process"/>
    <property type="evidence" value="ECO:0007669"/>
    <property type="project" value="EnsemblFungi"/>
</dbReference>
<evidence type="ECO:0000313" key="17">
    <source>
        <dbReference type="Proteomes" id="UP000001997"/>
    </source>
</evidence>
<dbReference type="Pfam" id="PF22314">
    <property type="entry name" value="NPC1_MLD"/>
    <property type="match status" value="1"/>
</dbReference>
<protein>
    <recommendedName>
        <fullName evidence="15">SSD domain-containing protein</fullName>
    </recommendedName>
</protein>
<dbReference type="OMA" id="WWFDVES"/>
<dbReference type="PANTHER" id="PTHR45727:SF2">
    <property type="entry name" value="NPC INTRACELLULAR CHOLESTEROL TRANSPORTER 1"/>
    <property type="match status" value="1"/>
</dbReference>
<evidence type="ECO:0000256" key="8">
    <source>
        <dbReference type="ARBA" id="ARBA00023098"/>
    </source>
</evidence>
<evidence type="ECO:0000256" key="9">
    <source>
        <dbReference type="ARBA" id="ARBA00023136"/>
    </source>
</evidence>
<feature type="transmembrane region" description="Helical" evidence="13">
    <location>
        <begin position="1119"/>
        <end position="1141"/>
    </location>
</feature>
<evidence type="ECO:0000256" key="12">
    <source>
        <dbReference type="SAM" id="MobiDB-lite"/>
    </source>
</evidence>
<dbReference type="RefSeq" id="XP_001483032.2">
    <property type="nucleotide sequence ID" value="XM_001482982.1"/>
</dbReference>
<feature type="transmembrane region" description="Helical" evidence="13">
    <location>
        <begin position="1161"/>
        <end position="1188"/>
    </location>
</feature>
<comment type="subcellular location">
    <subcellularLocation>
        <location evidence="1">Endomembrane system</location>
        <topology evidence="1">Multi-pass membrane protein</topology>
    </subcellularLocation>
</comment>
<feature type="transmembrane region" description="Helical" evidence="13">
    <location>
        <begin position="1088"/>
        <end position="1112"/>
    </location>
</feature>
<dbReference type="Pfam" id="PF16414">
    <property type="entry name" value="NPC1_N"/>
    <property type="match status" value="1"/>
</dbReference>
<keyword evidence="4 13" id="KW-0812">Transmembrane</keyword>
<evidence type="ECO:0000313" key="16">
    <source>
        <dbReference type="EMBL" id="EDK40889.2"/>
    </source>
</evidence>
<keyword evidence="7" id="KW-0445">Lipid transport</keyword>
<dbReference type="PROSITE" id="PS50156">
    <property type="entry name" value="SSD"/>
    <property type="match status" value="1"/>
</dbReference>
<dbReference type="FunFam" id="1.20.1640.10:FF:000029">
    <property type="entry name" value="Putative Patched sphingolipid transporter"/>
    <property type="match status" value="1"/>
</dbReference>
<evidence type="ECO:0000256" key="13">
    <source>
        <dbReference type="SAM" id="Phobius"/>
    </source>
</evidence>
<dbReference type="FunFam" id="1.20.1640.10:FF:000008">
    <property type="entry name" value="NPC intracellular cholesterol transporter 1"/>
    <property type="match status" value="1"/>
</dbReference>
<dbReference type="GO" id="GO:0015918">
    <property type="term" value="P:sterol transport"/>
    <property type="evidence" value="ECO:0007669"/>
    <property type="project" value="EnsemblFungi"/>
</dbReference>
<sequence>MLLRLLILVLVACGVFGDKSHTPGTCAMYDNCGKKSIFGAQLPCPGPLEAQKPSSEARELLESVCGAEFSSRLVCCTLDQLKNLESNLKKVDPIISSCPACRKNFYDFFCNFTCSPDQSTFVNVTRIGVAQDTKKEIVTELSQFVDPGFAEQFYDSCKEVKFSATNGYAMDLIGGGAKNYSQFLKFLGDEKPLLGGSPFQINFKYEVNDEEKASGLQLRTGDMKSCNDKEYRCACSDCSLSCPELPAFAGYDKKCSVGPIPCFSFAVLMIWLALFLALAGYHVYLVRTKEARWSQMNDILEDAVNAYDATDDTITTKSISLQNSISALQEELFIAIQSFFEDLGSFCARFPLFTIGVSLVVTVFFSLGLSYLEFEQNPINLWVSPSEPALQNLQFFEQNFGEWFRVEQMIISTKNSTPILNWENVRWWFEKEQELQNLDGVPLEDLCFKPLGDTCAIESFTQYFGGNIDYLNERNWKSKLQGCTDSPVTCLPSFQQPLNKNLLFDRDDVLYSEAFVVTLLVSSNSKDFKYTEKAVKYEHGLQSWIFNLQQERPDLKIDFSTEISLKEELNKSSNTDVKIVVISYLVMFVYASLALGGKIPLAFKMRSFVETRFLLGLSGILIIIVSVTSSIGLLSFIGLKSTLIIAEVIPFLILAIGIDNIFLLVHELKQVTKSNPSSSVEENVSKTLASVGPSCLISAVLQLTMFLLATVVDMPAVKNFAFYSAGAIFVNFVLQMTAFVSLMTLDQKRSDSGRFDVFPFVQLPVHLPGEPEEEDIHTWSYDFSGFFEKWYAPRILSKTSKPKILSFFVLWLGISLYALPQIELGLDQRLALPSDSYLISYFDSVYQYLNVGPPVFFVLKNLDLRKRNNQQKVCGKFSTCAEFSISNILQKESERSDLSTINDPPSVWLDDFFGWLNPNLDQCCRVNKTNVDQFCRPGDPERLCQACYANHKPPYNIDMSGLPTGKDFMKYFKVWIEEPSDPCPLGGKAPYSASISLNDDKNEIFASYFRTSHRPLRSQQDFIDAYSNALRVVDEIQMYNNVDMFAYSPFYIFFVQYQNIVMLTFVLLLAAGIIIFVVSSLLLGSLRIAAVLITTIAFIIVNIGGVLAWWSISLNAVTLVNLIICTGLAVEFTIHITRGFMMAAKSNGSGNLSPAVSPAHATLATTGGTVLSGITITKLIGISVLAFTKSKIFEVYYFRMWLALVVIAAVHSLCLLPVLLSYTQTDTPVQDESSDANTEAVARYGNDD</sequence>
<dbReference type="STRING" id="294746.A5DNY6"/>
<feature type="transmembrane region" description="Helical" evidence="13">
    <location>
        <begin position="720"/>
        <end position="745"/>
    </location>
</feature>
<dbReference type="Gene3D" id="1.20.1640.10">
    <property type="entry name" value="Multidrug efflux transporter AcrB transmembrane domain"/>
    <property type="match status" value="2"/>
</dbReference>
<feature type="transmembrane region" description="Helical" evidence="13">
    <location>
        <begin position="350"/>
        <end position="372"/>
    </location>
</feature>
<dbReference type="InterPro" id="IPR053956">
    <property type="entry name" value="NPC1_MLD"/>
</dbReference>
<feature type="transmembrane region" description="Helical" evidence="13">
    <location>
        <begin position="643"/>
        <end position="666"/>
    </location>
</feature>
<evidence type="ECO:0000256" key="1">
    <source>
        <dbReference type="ARBA" id="ARBA00004127"/>
    </source>
</evidence>
<dbReference type="HOGENOM" id="CLU_002359_0_1_1"/>
<keyword evidence="8" id="KW-0443">Lipid metabolism</keyword>
<dbReference type="OrthoDB" id="6510177at2759"/>
<evidence type="ECO:0000256" key="5">
    <source>
        <dbReference type="ARBA" id="ARBA00022729"/>
    </source>
</evidence>
<evidence type="ECO:0000256" key="10">
    <source>
        <dbReference type="ARBA" id="ARBA00023157"/>
    </source>
</evidence>
<evidence type="ECO:0000256" key="4">
    <source>
        <dbReference type="ARBA" id="ARBA00022692"/>
    </source>
</evidence>
<evidence type="ECO:0000256" key="11">
    <source>
        <dbReference type="ARBA" id="ARBA00023180"/>
    </source>
</evidence>
<proteinExistence type="inferred from homology"/>
<dbReference type="PANTHER" id="PTHR45727">
    <property type="entry name" value="NPC INTRACELLULAR CHOLESTEROL TRANSPORTER 1"/>
    <property type="match status" value="1"/>
</dbReference>
<evidence type="ECO:0000256" key="3">
    <source>
        <dbReference type="ARBA" id="ARBA00022448"/>
    </source>
</evidence>
<dbReference type="GeneID" id="5124681"/>
<dbReference type="eggNOG" id="KOG1933">
    <property type="taxonomic scope" value="Eukaryota"/>
</dbReference>
<feature type="domain" description="SSD" evidence="15">
    <location>
        <begin position="576"/>
        <end position="745"/>
    </location>
</feature>
<dbReference type="AlphaFoldDB" id="A5DNY6"/>
<comment type="similarity">
    <text evidence="2">Belongs to the patched family.</text>
</comment>
<dbReference type="SUPFAM" id="SSF82866">
    <property type="entry name" value="Multidrug efflux transporter AcrB transmembrane domain"/>
    <property type="match status" value="2"/>
</dbReference>
<keyword evidence="9 13" id="KW-0472">Membrane</keyword>
<feature type="transmembrane region" description="Helical" evidence="13">
    <location>
        <begin position="579"/>
        <end position="601"/>
    </location>
</feature>
<reference evidence="16 17" key="1">
    <citation type="journal article" date="2009" name="Nature">
        <title>Evolution of pathogenicity and sexual reproduction in eight Candida genomes.</title>
        <authorList>
            <person name="Butler G."/>
            <person name="Rasmussen M.D."/>
            <person name="Lin M.F."/>
            <person name="Santos M.A."/>
            <person name="Sakthikumar S."/>
            <person name="Munro C.A."/>
            <person name="Rheinbay E."/>
            <person name="Grabherr M."/>
            <person name="Forche A."/>
            <person name="Reedy J.L."/>
            <person name="Agrafioti I."/>
            <person name="Arnaud M.B."/>
            <person name="Bates S."/>
            <person name="Brown A.J."/>
            <person name="Brunke S."/>
            <person name="Costanzo M.C."/>
            <person name="Fitzpatrick D.A."/>
            <person name="de Groot P.W."/>
            <person name="Harris D."/>
            <person name="Hoyer L.L."/>
            <person name="Hube B."/>
            <person name="Klis F.M."/>
            <person name="Kodira C."/>
            <person name="Lennard N."/>
            <person name="Logue M.E."/>
            <person name="Martin R."/>
            <person name="Neiman A.M."/>
            <person name="Nikolaou E."/>
            <person name="Quail M.A."/>
            <person name="Quinn J."/>
            <person name="Santos M.C."/>
            <person name="Schmitzberger F.F."/>
            <person name="Sherlock G."/>
            <person name="Shah P."/>
            <person name="Silverstein K.A."/>
            <person name="Skrzypek M.S."/>
            <person name="Soll D."/>
            <person name="Staggs R."/>
            <person name="Stansfield I."/>
            <person name="Stumpf M.P."/>
            <person name="Sudbery P.E."/>
            <person name="Srikantha T."/>
            <person name="Zeng Q."/>
            <person name="Berman J."/>
            <person name="Berriman M."/>
            <person name="Heitman J."/>
            <person name="Gow N.A."/>
            <person name="Lorenz M.C."/>
            <person name="Birren B.W."/>
            <person name="Kellis M."/>
            <person name="Cuomo C.A."/>
        </authorList>
    </citation>
    <scope>NUCLEOTIDE SEQUENCE [LARGE SCALE GENOMIC DNA]</scope>
    <source>
        <strain evidence="17">ATCC 6260 / CBS 566 / DSM 6381 / JCM 1539 / NBRC 10279 / NRRL Y-324</strain>
    </source>
</reference>